<dbReference type="RefSeq" id="WP_229658154.1">
    <property type="nucleotide sequence ID" value="NZ_BMID01000001.1"/>
</dbReference>
<protein>
    <submittedName>
        <fullName evidence="3">Cell division protein</fullName>
    </submittedName>
</protein>
<dbReference type="EMBL" id="BMID01000001">
    <property type="protein sequence ID" value="GGA09251.1"/>
    <property type="molecule type" value="Genomic_DNA"/>
</dbReference>
<evidence type="ECO:0000313" key="3">
    <source>
        <dbReference type="EMBL" id="GGA09251.1"/>
    </source>
</evidence>
<feature type="transmembrane region" description="Helical" evidence="2">
    <location>
        <begin position="190"/>
        <end position="211"/>
    </location>
</feature>
<gene>
    <name evidence="3" type="ORF">GCM10010923_19500</name>
</gene>
<name>A0ABQ1FFE0_9SPHN</name>
<feature type="region of interest" description="Disordered" evidence="1">
    <location>
        <begin position="1"/>
        <end position="20"/>
    </location>
</feature>
<feature type="transmembrane region" description="Helical" evidence="2">
    <location>
        <begin position="243"/>
        <end position="267"/>
    </location>
</feature>
<proteinExistence type="predicted"/>
<evidence type="ECO:0000313" key="4">
    <source>
        <dbReference type="Proteomes" id="UP000603317"/>
    </source>
</evidence>
<organism evidence="3 4">
    <name type="scientific">Blastomonas marina</name>
    <dbReference type="NCBI Taxonomy" id="1867408"/>
    <lineage>
        <taxon>Bacteria</taxon>
        <taxon>Pseudomonadati</taxon>
        <taxon>Pseudomonadota</taxon>
        <taxon>Alphaproteobacteria</taxon>
        <taxon>Sphingomonadales</taxon>
        <taxon>Sphingomonadaceae</taxon>
        <taxon>Blastomonas</taxon>
    </lineage>
</organism>
<keyword evidence="3" id="KW-0131">Cell cycle</keyword>
<dbReference type="Proteomes" id="UP000603317">
    <property type="component" value="Unassembled WGS sequence"/>
</dbReference>
<dbReference type="PANTHER" id="PTHR47755">
    <property type="entry name" value="CELL DIVISION PROTEIN FTSX"/>
    <property type="match status" value="1"/>
</dbReference>
<feature type="transmembrane region" description="Helical" evidence="2">
    <location>
        <begin position="44"/>
        <end position="63"/>
    </location>
</feature>
<dbReference type="GO" id="GO:0051301">
    <property type="term" value="P:cell division"/>
    <property type="evidence" value="ECO:0007669"/>
    <property type="project" value="UniProtKB-KW"/>
</dbReference>
<reference evidence="4" key="1">
    <citation type="journal article" date="2019" name="Int. J. Syst. Evol. Microbiol.">
        <title>The Global Catalogue of Microorganisms (GCM) 10K type strain sequencing project: providing services to taxonomists for standard genome sequencing and annotation.</title>
        <authorList>
            <consortium name="The Broad Institute Genomics Platform"/>
            <consortium name="The Broad Institute Genome Sequencing Center for Infectious Disease"/>
            <person name="Wu L."/>
            <person name="Ma J."/>
        </authorList>
    </citation>
    <scope>NUCLEOTIDE SEQUENCE [LARGE SCALE GENOMIC DNA]</scope>
    <source>
        <strain evidence="4">CGMCC 1.15297</strain>
    </source>
</reference>
<sequence>MSGAKGKSTPPVVKDSVRRGWRPLGASGDTALVPQARMSGPMPWLIAIMVAITVVAAAGALALGNMAASTSASIEGGVTVQVLEPDESERSRQVELLLPALQGLAGVVSVRRVPQEELDALVEPWLGEEAVEGGNVPIPAMVDIRLRGEPSSAAIDRIEQVIAPLAPDARVDAQASWLGPVFDAVESLRWMALALIVMLAAATSAAVLLAARTAINAHRDTIEVVHMLGGTDGQIARVFQRSIALDAAGGGAIGLAVALLTILALGLRFAGLGDGLAGQATLEWNDWLALAAVPIVGVFLAMATARFSVMRALGKML</sequence>
<keyword evidence="4" id="KW-1185">Reference proteome</keyword>
<dbReference type="PANTHER" id="PTHR47755:SF1">
    <property type="entry name" value="CELL DIVISION PROTEIN FTSX"/>
    <property type="match status" value="1"/>
</dbReference>
<feature type="transmembrane region" description="Helical" evidence="2">
    <location>
        <begin position="287"/>
        <end position="309"/>
    </location>
</feature>
<accession>A0ABQ1FFE0</accession>
<comment type="caution">
    <text evidence="3">The sequence shown here is derived from an EMBL/GenBank/DDBJ whole genome shotgun (WGS) entry which is preliminary data.</text>
</comment>
<keyword evidence="2" id="KW-0812">Transmembrane</keyword>
<dbReference type="InterPro" id="IPR004513">
    <property type="entry name" value="FtsX"/>
</dbReference>
<keyword evidence="2" id="KW-1133">Transmembrane helix</keyword>
<evidence type="ECO:0000256" key="1">
    <source>
        <dbReference type="SAM" id="MobiDB-lite"/>
    </source>
</evidence>
<evidence type="ECO:0000256" key="2">
    <source>
        <dbReference type="SAM" id="Phobius"/>
    </source>
</evidence>
<keyword evidence="2" id="KW-0472">Membrane</keyword>
<keyword evidence="3" id="KW-0132">Cell division</keyword>